<reference evidence="3" key="1">
    <citation type="journal article" date="2021" name="Curr. Microbiol.">
        <title>Complete genome of nocamycin-producing strain Saccharothrix syringae NRRL B-16468 reveals the biosynthetic potential for secondary metabolites.</title>
        <authorList>
            <person name="Mo X."/>
            <person name="Yang S."/>
        </authorList>
    </citation>
    <scope>NUCLEOTIDE SEQUENCE [LARGE SCALE GENOMIC DNA]</scope>
    <source>
        <strain evidence="3">ATCC 51364 / DSM 43886 / JCM 6844 / KCTC 9398 / NBRC 14523 / NRRL B-16468 / INA 2240</strain>
    </source>
</reference>
<sequence>MVGGVTELFPGAPQGPSCHGPGTTAKTRWRTAGTAANFPEAVRETEEVVPVNLLTWVLPSGVTVGR</sequence>
<gene>
    <name evidence="2" type="ORF">EKG83_22185</name>
</gene>
<proteinExistence type="predicted"/>
<keyword evidence="3" id="KW-1185">Reference proteome</keyword>
<name>A0A5Q0H1V4_SACSY</name>
<dbReference type="Proteomes" id="UP000325787">
    <property type="component" value="Chromosome"/>
</dbReference>
<evidence type="ECO:0000256" key="1">
    <source>
        <dbReference type="SAM" id="MobiDB-lite"/>
    </source>
</evidence>
<evidence type="ECO:0000313" key="2">
    <source>
        <dbReference type="EMBL" id="QFZ19780.1"/>
    </source>
</evidence>
<protein>
    <submittedName>
        <fullName evidence="2">Uncharacterized protein</fullName>
    </submittedName>
</protein>
<evidence type="ECO:0000313" key="3">
    <source>
        <dbReference type="Proteomes" id="UP000325787"/>
    </source>
</evidence>
<dbReference type="EMBL" id="CP034550">
    <property type="protein sequence ID" value="QFZ19780.1"/>
    <property type="molecule type" value="Genomic_DNA"/>
</dbReference>
<feature type="region of interest" description="Disordered" evidence="1">
    <location>
        <begin position="1"/>
        <end position="24"/>
    </location>
</feature>
<dbReference type="AlphaFoldDB" id="A0A5Q0H1V4"/>
<organism evidence="2 3">
    <name type="scientific">Saccharothrix syringae</name>
    <name type="common">Nocardiopsis syringae</name>
    <dbReference type="NCBI Taxonomy" id="103733"/>
    <lineage>
        <taxon>Bacteria</taxon>
        <taxon>Bacillati</taxon>
        <taxon>Actinomycetota</taxon>
        <taxon>Actinomycetes</taxon>
        <taxon>Pseudonocardiales</taxon>
        <taxon>Pseudonocardiaceae</taxon>
        <taxon>Saccharothrix</taxon>
    </lineage>
</organism>
<dbReference type="KEGG" id="ssyi:EKG83_22185"/>
<accession>A0A5Q0H1V4</accession>